<organism evidence="2 3">
    <name type="scientific">Candidatus Nomurabacteria bacterium RIFCSPLOWO2_02_FULL_40_67</name>
    <dbReference type="NCBI Taxonomy" id="1801787"/>
    <lineage>
        <taxon>Bacteria</taxon>
        <taxon>Candidatus Nomuraibacteriota</taxon>
    </lineage>
</organism>
<gene>
    <name evidence="2" type="ORF">A3I23_02210</name>
</gene>
<dbReference type="EMBL" id="MFVL01000029">
    <property type="protein sequence ID" value="OGJ00699.1"/>
    <property type="molecule type" value="Genomic_DNA"/>
</dbReference>
<dbReference type="AlphaFoldDB" id="A0A1F6Y328"/>
<sequence length="223" mass="24419">MESNFQTSFIPKKPVVIEHPSSGRSIGFFTIIALFLLLFVILATVGLYLYKGSLVKNIAKMENDLTLAKNRFEASKITELKLLDKRLTASTEILGKHIAVTPIFQTLSAITMKTVQYTKFSYDLGSPTGSQTLGSRDAPGANGARGARIVIKMSGMAAGYRSVALQSDLFTIKDEGKNLIDPVFSNLTLDDKGNVLFDLEFSVDPSFVDYKRTVEMASLESST</sequence>
<name>A0A1F6Y328_9BACT</name>
<keyword evidence="1" id="KW-1133">Transmembrane helix</keyword>
<keyword evidence="1" id="KW-0472">Membrane</keyword>
<proteinExistence type="predicted"/>
<comment type="caution">
    <text evidence="2">The sequence shown here is derived from an EMBL/GenBank/DDBJ whole genome shotgun (WGS) entry which is preliminary data.</text>
</comment>
<evidence type="ECO:0000313" key="2">
    <source>
        <dbReference type="EMBL" id="OGJ00699.1"/>
    </source>
</evidence>
<dbReference type="Proteomes" id="UP000177693">
    <property type="component" value="Unassembled WGS sequence"/>
</dbReference>
<reference evidence="2 3" key="1">
    <citation type="journal article" date="2016" name="Nat. Commun.">
        <title>Thousands of microbial genomes shed light on interconnected biogeochemical processes in an aquifer system.</title>
        <authorList>
            <person name="Anantharaman K."/>
            <person name="Brown C.T."/>
            <person name="Hug L.A."/>
            <person name="Sharon I."/>
            <person name="Castelle C.J."/>
            <person name="Probst A.J."/>
            <person name="Thomas B.C."/>
            <person name="Singh A."/>
            <person name="Wilkins M.J."/>
            <person name="Karaoz U."/>
            <person name="Brodie E.L."/>
            <person name="Williams K.H."/>
            <person name="Hubbard S.S."/>
            <person name="Banfield J.F."/>
        </authorList>
    </citation>
    <scope>NUCLEOTIDE SEQUENCE [LARGE SCALE GENOMIC DNA]</scope>
</reference>
<protein>
    <submittedName>
        <fullName evidence="2">Uncharacterized protein</fullName>
    </submittedName>
</protein>
<evidence type="ECO:0000256" key="1">
    <source>
        <dbReference type="SAM" id="Phobius"/>
    </source>
</evidence>
<accession>A0A1F6Y328</accession>
<evidence type="ECO:0000313" key="3">
    <source>
        <dbReference type="Proteomes" id="UP000177693"/>
    </source>
</evidence>
<keyword evidence="1" id="KW-0812">Transmembrane</keyword>
<feature type="transmembrane region" description="Helical" evidence="1">
    <location>
        <begin position="26"/>
        <end position="50"/>
    </location>
</feature>